<dbReference type="InterPro" id="IPR025364">
    <property type="entry name" value="DUF4268"/>
</dbReference>
<comment type="caution">
    <text evidence="2">The sequence shown here is derived from an EMBL/GenBank/DDBJ whole genome shotgun (WGS) entry which is preliminary data.</text>
</comment>
<accession>A0ABW5LTU2</accession>
<feature type="domain" description="DUF4268" evidence="1">
    <location>
        <begin position="10"/>
        <end position="137"/>
    </location>
</feature>
<dbReference type="EMBL" id="JBHULH010000004">
    <property type="protein sequence ID" value="MFD2567433.1"/>
    <property type="molecule type" value="Genomic_DNA"/>
</dbReference>
<name>A0ABW5LTU2_9FLAO</name>
<protein>
    <submittedName>
        <fullName evidence="2">DUF4268 domain-containing protein</fullName>
    </submittedName>
</protein>
<proteinExistence type="predicted"/>
<evidence type="ECO:0000313" key="3">
    <source>
        <dbReference type="Proteomes" id="UP001597508"/>
    </source>
</evidence>
<dbReference type="Proteomes" id="UP001597508">
    <property type="component" value="Unassembled WGS sequence"/>
</dbReference>
<reference evidence="3" key="1">
    <citation type="journal article" date="2019" name="Int. J. Syst. Evol. Microbiol.">
        <title>The Global Catalogue of Microorganisms (GCM) 10K type strain sequencing project: providing services to taxonomists for standard genome sequencing and annotation.</title>
        <authorList>
            <consortium name="The Broad Institute Genomics Platform"/>
            <consortium name="The Broad Institute Genome Sequencing Center for Infectious Disease"/>
            <person name="Wu L."/>
            <person name="Ma J."/>
        </authorList>
    </citation>
    <scope>NUCLEOTIDE SEQUENCE [LARGE SCALE GENOMIC DNA]</scope>
    <source>
        <strain evidence="3">KCTC 52127</strain>
    </source>
</reference>
<sequence>MFSKEESARIRQEFWTSFGKSFPRKWLLYNTKIKGFSFKFVADRKKAMVCLDLEHNDEIANQLLYDQLLSLKTILTNEYLPEVIYDDSYELDSGKVIHRIYVNHTEKFSIHNKNTWRDCYEFFMDTMPQFELFFYEYEDFIKSAL</sequence>
<gene>
    <name evidence="2" type="ORF">ACFSRZ_08615</name>
</gene>
<organism evidence="2 3">
    <name type="scientific">Pseudotenacibaculum haliotis</name>
    <dbReference type="NCBI Taxonomy" id="1862138"/>
    <lineage>
        <taxon>Bacteria</taxon>
        <taxon>Pseudomonadati</taxon>
        <taxon>Bacteroidota</taxon>
        <taxon>Flavobacteriia</taxon>
        <taxon>Flavobacteriales</taxon>
        <taxon>Flavobacteriaceae</taxon>
        <taxon>Pseudotenacibaculum</taxon>
    </lineage>
</organism>
<evidence type="ECO:0000259" key="1">
    <source>
        <dbReference type="Pfam" id="PF14088"/>
    </source>
</evidence>
<dbReference type="Pfam" id="PF14088">
    <property type="entry name" value="DUF4268"/>
    <property type="match status" value="1"/>
</dbReference>
<keyword evidence="3" id="KW-1185">Reference proteome</keyword>
<dbReference type="RefSeq" id="WP_379666143.1">
    <property type="nucleotide sequence ID" value="NZ_JBHULH010000004.1"/>
</dbReference>
<evidence type="ECO:0000313" key="2">
    <source>
        <dbReference type="EMBL" id="MFD2567433.1"/>
    </source>
</evidence>